<dbReference type="EMBL" id="JH815677">
    <property type="protein sequence ID" value="EKC21881.1"/>
    <property type="molecule type" value="Genomic_DNA"/>
</dbReference>
<dbReference type="AlphaFoldDB" id="K1QJL9"/>
<evidence type="ECO:0000313" key="1">
    <source>
        <dbReference type="EMBL" id="EKC21881.1"/>
    </source>
</evidence>
<organism evidence="1">
    <name type="scientific">Magallana gigas</name>
    <name type="common">Pacific oyster</name>
    <name type="synonym">Crassostrea gigas</name>
    <dbReference type="NCBI Taxonomy" id="29159"/>
    <lineage>
        <taxon>Eukaryota</taxon>
        <taxon>Metazoa</taxon>
        <taxon>Spiralia</taxon>
        <taxon>Lophotrochozoa</taxon>
        <taxon>Mollusca</taxon>
        <taxon>Bivalvia</taxon>
        <taxon>Autobranchia</taxon>
        <taxon>Pteriomorphia</taxon>
        <taxon>Ostreida</taxon>
        <taxon>Ostreoidea</taxon>
        <taxon>Ostreidae</taxon>
        <taxon>Magallana</taxon>
    </lineage>
</organism>
<name>K1QJL9_MAGGI</name>
<gene>
    <name evidence="1" type="ORF">CGI_10003167</name>
</gene>
<proteinExistence type="predicted"/>
<protein>
    <submittedName>
        <fullName evidence="1">Putative E3 ubiquitin-protein ligase HERC2</fullName>
    </submittedName>
</protein>
<dbReference type="HOGENOM" id="CLU_1355825_0_0_1"/>
<accession>K1QJL9</accession>
<sequence>MTIFFSPVVGHDASIMSPGQRFMTDLLVSSLMADGGLESALEAAIKNEISEIEGKKEREETSELLTCEKSGDVQTSPLDPYPPEGDENGATIPLLQLIQQLLRNSASYSLSHLEDISKDHFLKTEEWEVSDTSSSLDLLLQVQRLLVSRIFPLDGEGQVPTMGTEKEGSIAMCYNCTENDIKPSPWGCENSSGKIISSSHLV</sequence>
<dbReference type="InParanoid" id="K1QJL9"/>
<reference evidence="1" key="1">
    <citation type="journal article" date="2012" name="Nature">
        <title>The oyster genome reveals stress adaptation and complexity of shell formation.</title>
        <authorList>
            <person name="Zhang G."/>
            <person name="Fang X."/>
            <person name="Guo X."/>
            <person name="Li L."/>
            <person name="Luo R."/>
            <person name="Xu F."/>
            <person name="Yang P."/>
            <person name="Zhang L."/>
            <person name="Wang X."/>
            <person name="Qi H."/>
            <person name="Xiong Z."/>
            <person name="Que H."/>
            <person name="Xie Y."/>
            <person name="Holland P.W."/>
            <person name="Paps J."/>
            <person name="Zhu Y."/>
            <person name="Wu F."/>
            <person name="Chen Y."/>
            <person name="Wang J."/>
            <person name="Peng C."/>
            <person name="Meng J."/>
            <person name="Yang L."/>
            <person name="Liu J."/>
            <person name="Wen B."/>
            <person name="Zhang N."/>
            <person name="Huang Z."/>
            <person name="Zhu Q."/>
            <person name="Feng Y."/>
            <person name="Mount A."/>
            <person name="Hedgecock D."/>
            <person name="Xu Z."/>
            <person name="Liu Y."/>
            <person name="Domazet-Loso T."/>
            <person name="Du Y."/>
            <person name="Sun X."/>
            <person name="Zhang S."/>
            <person name="Liu B."/>
            <person name="Cheng P."/>
            <person name="Jiang X."/>
            <person name="Li J."/>
            <person name="Fan D."/>
            <person name="Wang W."/>
            <person name="Fu W."/>
            <person name="Wang T."/>
            <person name="Wang B."/>
            <person name="Zhang J."/>
            <person name="Peng Z."/>
            <person name="Li Y."/>
            <person name="Li N."/>
            <person name="Wang J."/>
            <person name="Chen M."/>
            <person name="He Y."/>
            <person name="Tan F."/>
            <person name="Song X."/>
            <person name="Zheng Q."/>
            <person name="Huang R."/>
            <person name="Yang H."/>
            <person name="Du X."/>
            <person name="Chen L."/>
            <person name="Yang M."/>
            <person name="Gaffney P.M."/>
            <person name="Wang S."/>
            <person name="Luo L."/>
            <person name="She Z."/>
            <person name="Ming Y."/>
            <person name="Huang W."/>
            <person name="Zhang S."/>
            <person name="Huang B."/>
            <person name="Zhang Y."/>
            <person name="Qu T."/>
            <person name="Ni P."/>
            <person name="Miao G."/>
            <person name="Wang J."/>
            <person name="Wang Q."/>
            <person name="Steinberg C.E."/>
            <person name="Wang H."/>
            <person name="Li N."/>
            <person name="Qian L."/>
            <person name="Zhang G."/>
            <person name="Li Y."/>
            <person name="Yang H."/>
            <person name="Liu X."/>
            <person name="Wang J."/>
            <person name="Yin Y."/>
            <person name="Wang J."/>
        </authorList>
    </citation>
    <scope>NUCLEOTIDE SEQUENCE [LARGE SCALE GENOMIC DNA]</scope>
    <source>
        <strain evidence="1">05x7-T-G4-1.051#20</strain>
    </source>
</reference>